<evidence type="ECO:0000313" key="1">
    <source>
        <dbReference type="EMBL" id="KAF9683174.1"/>
    </source>
</evidence>
<accession>A0A835KDT3</accession>
<comment type="caution">
    <text evidence="1">The sequence shown here is derived from an EMBL/GenBank/DDBJ whole genome shotgun (WGS) entry which is preliminary data.</text>
</comment>
<name>A0A835KDT3_9ROSI</name>
<reference evidence="1 2" key="1">
    <citation type="submission" date="2020-10" db="EMBL/GenBank/DDBJ databases">
        <title>Plant Genome Project.</title>
        <authorList>
            <person name="Zhang R.-G."/>
        </authorList>
    </citation>
    <scope>NUCLEOTIDE SEQUENCE [LARGE SCALE GENOMIC DNA]</scope>
    <source>
        <strain evidence="1">FAFU-HL-1</strain>
        <tissue evidence="1">Leaf</tissue>
    </source>
</reference>
<organism evidence="1 2">
    <name type="scientific">Salix dunnii</name>
    <dbReference type="NCBI Taxonomy" id="1413687"/>
    <lineage>
        <taxon>Eukaryota</taxon>
        <taxon>Viridiplantae</taxon>
        <taxon>Streptophyta</taxon>
        <taxon>Embryophyta</taxon>
        <taxon>Tracheophyta</taxon>
        <taxon>Spermatophyta</taxon>
        <taxon>Magnoliopsida</taxon>
        <taxon>eudicotyledons</taxon>
        <taxon>Gunneridae</taxon>
        <taxon>Pentapetalae</taxon>
        <taxon>rosids</taxon>
        <taxon>fabids</taxon>
        <taxon>Malpighiales</taxon>
        <taxon>Salicaceae</taxon>
        <taxon>Saliceae</taxon>
        <taxon>Salix</taxon>
    </lineage>
</organism>
<protein>
    <submittedName>
        <fullName evidence="1">Uncharacterized protein</fullName>
    </submittedName>
</protein>
<sequence>MFYLGLVFSPVTGTGCIQSSKPTYLSEYGKFVGSLLHGGNGKHGMGGGPLHVHNAVPRPWKTGVSAVEDLSETEEGSSLP</sequence>
<keyword evidence="2" id="KW-1185">Reference proteome</keyword>
<dbReference type="AlphaFoldDB" id="A0A835KDT3"/>
<proteinExistence type="predicted"/>
<dbReference type="EMBL" id="JADGMS010000005">
    <property type="protein sequence ID" value="KAF9683174.1"/>
    <property type="molecule type" value="Genomic_DNA"/>
</dbReference>
<evidence type="ECO:0000313" key="2">
    <source>
        <dbReference type="Proteomes" id="UP000657918"/>
    </source>
</evidence>
<gene>
    <name evidence="1" type="ORF">SADUNF_Sadunf05G0185000</name>
</gene>
<dbReference type="Proteomes" id="UP000657918">
    <property type="component" value="Unassembled WGS sequence"/>
</dbReference>